<feature type="compositionally biased region" description="Polar residues" evidence="3">
    <location>
        <begin position="192"/>
        <end position="215"/>
    </location>
</feature>
<dbReference type="AlphaFoldDB" id="A0A1Y2AXH8"/>
<accession>A0A1Y2AXH8</accession>
<evidence type="ECO:0000256" key="1">
    <source>
        <dbReference type="ARBA" id="ARBA00022884"/>
    </source>
</evidence>
<evidence type="ECO:0000313" key="6">
    <source>
        <dbReference type="Proteomes" id="UP000193642"/>
    </source>
</evidence>
<dbReference type="PANTHER" id="PTHR48025">
    <property type="entry name" value="OS02G0815200 PROTEIN"/>
    <property type="match status" value="1"/>
</dbReference>
<dbReference type="SMART" id="SM00360">
    <property type="entry name" value="RRM"/>
    <property type="match status" value="1"/>
</dbReference>
<evidence type="ECO:0000313" key="5">
    <source>
        <dbReference type="EMBL" id="ORY27278.1"/>
    </source>
</evidence>
<evidence type="ECO:0000256" key="2">
    <source>
        <dbReference type="PROSITE-ProRule" id="PRU00176"/>
    </source>
</evidence>
<dbReference type="InterPro" id="IPR035979">
    <property type="entry name" value="RBD_domain_sf"/>
</dbReference>
<dbReference type="Proteomes" id="UP000193642">
    <property type="component" value="Unassembled WGS sequence"/>
</dbReference>
<keyword evidence="6" id="KW-1185">Reference proteome</keyword>
<dbReference type="STRING" id="329046.A0A1Y2AXH8"/>
<keyword evidence="1 2" id="KW-0694">RNA-binding</keyword>
<dbReference type="CDD" id="cd00590">
    <property type="entry name" value="RRM_SF"/>
    <property type="match status" value="1"/>
</dbReference>
<gene>
    <name evidence="5" type="ORF">BCR33DRAFT_773239</name>
</gene>
<dbReference type="InterPro" id="IPR012677">
    <property type="entry name" value="Nucleotide-bd_a/b_plait_sf"/>
</dbReference>
<protein>
    <submittedName>
        <fullName evidence="5">RNA-binding domain-containing protein</fullName>
    </submittedName>
</protein>
<dbReference type="OrthoDB" id="439808at2759"/>
<evidence type="ECO:0000259" key="4">
    <source>
        <dbReference type="PROSITE" id="PS50102"/>
    </source>
</evidence>
<dbReference type="Gene3D" id="3.30.70.330">
    <property type="match status" value="1"/>
</dbReference>
<sequence>MSQNDSRQSYTADAKFACKDFFPCIERKDPVTCVFFNGLPMQFTLGDVGAMLIQAGVPPNSIETVDYGGAIASYGSTQDAINSAAALDGLVAFGYCTESPPSIIYAAAVSEMDGHRYARNALKERIKALEEIGREEAAEIETLLRVVAFFSHNTPSNPLETNVATNEIPQPINIHVPQASLSSEVQEEQKQQDSSTPVESPLQAHTQTQEGSSSEEQVHQFVPSTVGWRVYAGNLPFAFEEQELSQLFSQYGSVLSASIAVNKQGFSLGHGCVIMSTEKESLKAIFKLNRTVVNGRQIKVHQDKYGTVDDEKTTIQNHKLSDEQVTQV</sequence>
<dbReference type="InterPro" id="IPR050502">
    <property type="entry name" value="Euk_RNA-bind_prot"/>
</dbReference>
<comment type="caution">
    <text evidence="5">The sequence shown here is derived from an EMBL/GenBank/DDBJ whole genome shotgun (WGS) entry which is preliminary data.</text>
</comment>
<reference evidence="5 6" key="1">
    <citation type="submission" date="2016-07" db="EMBL/GenBank/DDBJ databases">
        <title>Pervasive Adenine N6-methylation of Active Genes in Fungi.</title>
        <authorList>
            <consortium name="DOE Joint Genome Institute"/>
            <person name="Mondo S.J."/>
            <person name="Dannebaum R.O."/>
            <person name="Kuo R.C."/>
            <person name="Labutti K."/>
            <person name="Haridas S."/>
            <person name="Kuo A."/>
            <person name="Salamov A."/>
            <person name="Ahrendt S.R."/>
            <person name="Lipzen A."/>
            <person name="Sullivan W."/>
            <person name="Andreopoulos W.B."/>
            <person name="Clum A."/>
            <person name="Lindquist E."/>
            <person name="Daum C."/>
            <person name="Ramamoorthy G.K."/>
            <person name="Gryganskyi A."/>
            <person name="Culley D."/>
            <person name="Magnuson J.K."/>
            <person name="James T.Y."/>
            <person name="O'Malley M.A."/>
            <person name="Stajich J.E."/>
            <person name="Spatafora J.W."/>
            <person name="Visel A."/>
            <person name="Grigoriev I.V."/>
        </authorList>
    </citation>
    <scope>NUCLEOTIDE SEQUENCE [LARGE SCALE GENOMIC DNA]</scope>
    <source>
        <strain evidence="5 6">JEL800</strain>
    </source>
</reference>
<dbReference type="GO" id="GO:0003729">
    <property type="term" value="F:mRNA binding"/>
    <property type="evidence" value="ECO:0007669"/>
    <property type="project" value="TreeGrafter"/>
</dbReference>
<dbReference type="SUPFAM" id="SSF54928">
    <property type="entry name" value="RNA-binding domain, RBD"/>
    <property type="match status" value="1"/>
</dbReference>
<dbReference type="PANTHER" id="PTHR48025:SF1">
    <property type="entry name" value="RRM DOMAIN-CONTAINING PROTEIN"/>
    <property type="match status" value="1"/>
</dbReference>
<feature type="domain" description="RRM" evidence="4">
    <location>
        <begin position="228"/>
        <end position="305"/>
    </location>
</feature>
<organism evidence="5 6">
    <name type="scientific">Rhizoclosmatium globosum</name>
    <dbReference type="NCBI Taxonomy" id="329046"/>
    <lineage>
        <taxon>Eukaryota</taxon>
        <taxon>Fungi</taxon>
        <taxon>Fungi incertae sedis</taxon>
        <taxon>Chytridiomycota</taxon>
        <taxon>Chytridiomycota incertae sedis</taxon>
        <taxon>Chytridiomycetes</taxon>
        <taxon>Chytridiales</taxon>
        <taxon>Chytriomycetaceae</taxon>
        <taxon>Rhizoclosmatium</taxon>
    </lineage>
</organism>
<proteinExistence type="predicted"/>
<dbReference type="EMBL" id="MCGO01000103">
    <property type="protein sequence ID" value="ORY27278.1"/>
    <property type="molecule type" value="Genomic_DNA"/>
</dbReference>
<name>A0A1Y2AXH8_9FUNG</name>
<dbReference type="Pfam" id="PF00076">
    <property type="entry name" value="RRM_1"/>
    <property type="match status" value="1"/>
</dbReference>
<evidence type="ECO:0000256" key="3">
    <source>
        <dbReference type="SAM" id="MobiDB-lite"/>
    </source>
</evidence>
<dbReference type="PROSITE" id="PS50102">
    <property type="entry name" value="RRM"/>
    <property type="match status" value="1"/>
</dbReference>
<feature type="region of interest" description="Disordered" evidence="3">
    <location>
        <begin position="180"/>
        <end position="218"/>
    </location>
</feature>
<dbReference type="InterPro" id="IPR000504">
    <property type="entry name" value="RRM_dom"/>
</dbReference>